<dbReference type="OrthoDB" id="3192849at2"/>
<dbReference type="RefSeq" id="WP_073032326.1">
    <property type="nucleotide sequence ID" value="NZ_FQXJ01000022.1"/>
</dbReference>
<feature type="domain" description="Putative Se/S carrier protein-like" evidence="1">
    <location>
        <begin position="3"/>
        <end position="47"/>
    </location>
</feature>
<gene>
    <name evidence="2" type="ORF">SAMN02746098_04482</name>
</gene>
<dbReference type="Proteomes" id="UP000183954">
    <property type="component" value="Unassembled WGS sequence"/>
</dbReference>
<evidence type="ECO:0000313" key="2">
    <source>
        <dbReference type="EMBL" id="SHI68587.1"/>
    </source>
</evidence>
<protein>
    <recommendedName>
        <fullName evidence="1">Putative Se/S carrier protein-like domain-containing protein</fullName>
    </recommendedName>
</protein>
<dbReference type="STRING" id="1121420.SAMN02746098_04482"/>
<dbReference type="EMBL" id="FQXJ01000022">
    <property type="protein sequence ID" value="SHI68587.1"/>
    <property type="molecule type" value="Genomic_DNA"/>
</dbReference>
<dbReference type="InterPro" id="IPR021778">
    <property type="entry name" value="Se/S_carrier-like"/>
</dbReference>
<reference evidence="3" key="1">
    <citation type="submission" date="2016-11" db="EMBL/GenBank/DDBJ databases">
        <authorList>
            <person name="Varghese N."/>
            <person name="Submissions S."/>
        </authorList>
    </citation>
    <scope>NUCLEOTIDE SEQUENCE [LARGE SCALE GENOMIC DNA]</scope>
    <source>
        <strain evidence="3">DSM 15449</strain>
    </source>
</reference>
<name>A0A1M6D5U2_9FIRM</name>
<keyword evidence="3" id="KW-1185">Reference proteome</keyword>
<accession>A0A1M6D5U2</accession>
<dbReference type="Pfam" id="PF11823">
    <property type="entry name" value="Se_S_carrier"/>
    <property type="match status" value="1"/>
</dbReference>
<organism evidence="2 3">
    <name type="scientific">Desulfosporosinus lacus DSM 15449</name>
    <dbReference type="NCBI Taxonomy" id="1121420"/>
    <lineage>
        <taxon>Bacteria</taxon>
        <taxon>Bacillati</taxon>
        <taxon>Bacillota</taxon>
        <taxon>Clostridia</taxon>
        <taxon>Eubacteriales</taxon>
        <taxon>Desulfitobacteriaceae</taxon>
        <taxon>Desulfosporosinus</taxon>
    </lineage>
</organism>
<evidence type="ECO:0000313" key="3">
    <source>
        <dbReference type="Proteomes" id="UP000183954"/>
    </source>
</evidence>
<evidence type="ECO:0000259" key="1">
    <source>
        <dbReference type="Pfam" id="PF11823"/>
    </source>
</evidence>
<dbReference type="AlphaFoldDB" id="A0A1M6D5U2"/>
<proteinExistence type="predicted"/>
<sequence length="79" mass="9042">MTYIVLFYTNSSAIKFAKFIKRFNYPGELIPLPRKLTSSCGMGVKFDFTGSLSEIISGEIEKIYAVEGDRYQLVYRAKE</sequence>